<dbReference type="VEuPathDB" id="VectorBase:AMIN014828"/>
<dbReference type="Proteomes" id="UP000075920">
    <property type="component" value="Unassembled WGS sequence"/>
</dbReference>
<reference evidence="3" key="1">
    <citation type="submission" date="2013-03" db="EMBL/GenBank/DDBJ databases">
        <title>The Genome Sequence of Anopheles minimus MINIMUS1.</title>
        <authorList>
            <consortium name="The Broad Institute Genomics Platform"/>
            <person name="Neafsey D.E."/>
            <person name="Walton C."/>
            <person name="Walker B."/>
            <person name="Young S.K."/>
            <person name="Zeng Q."/>
            <person name="Gargeya S."/>
            <person name="Fitzgerald M."/>
            <person name="Haas B."/>
            <person name="Abouelleil A."/>
            <person name="Allen A.W."/>
            <person name="Alvarado L."/>
            <person name="Arachchi H.M."/>
            <person name="Berlin A.M."/>
            <person name="Chapman S.B."/>
            <person name="Gainer-Dewar J."/>
            <person name="Goldberg J."/>
            <person name="Griggs A."/>
            <person name="Gujja S."/>
            <person name="Hansen M."/>
            <person name="Howarth C."/>
            <person name="Imamovic A."/>
            <person name="Ireland A."/>
            <person name="Larimer J."/>
            <person name="McCowan C."/>
            <person name="Murphy C."/>
            <person name="Pearson M."/>
            <person name="Poon T.W."/>
            <person name="Priest M."/>
            <person name="Roberts A."/>
            <person name="Saif S."/>
            <person name="Shea T."/>
            <person name="Sisk P."/>
            <person name="Sykes S."/>
            <person name="Wortman J."/>
            <person name="Nusbaum C."/>
            <person name="Birren B."/>
        </authorList>
    </citation>
    <scope>NUCLEOTIDE SEQUENCE [LARGE SCALE GENOMIC DNA]</scope>
    <source>
        <strain evidence="3">MINIMUS1</strain>
    </source>
</reference>
<reference evidence="2" key="2">
    <citation type="submission" date="2020-05" db="UniProtKB">
        <authorList>
            <consortium name="EnsemblMetazoa"/>
        </authorList>
    </citation>
    <scope>IDENTIFICATION</scope>
    <source>
        <strain evidence="2">MINIMUS1</strain>
    </source>
</reference>
<dbReference type="EnsemblMetazoa" id="AMIN014828-RA">
    <property type="protein sequence ID" value="AMIN014828-PA"/>
    <property type="gene ID" value="AMIN014828"/>
</dbReference>
<evidence type="ECO:0000256" key="1">
    <source>
        <dbReference type="SAM" id="MobiDB-lite"/>
    </source>
</evidence>
<accession>A0A182WQA2</accession>
<proteinExistence type="predicted"/>
<keyword evidence="3" id="KW-1185">Reference proteome</keyword>
<evidence type="ECO:0000313" key="3">
    <source>
        <dbReference type="Proteomes" id="UP000075920"/>
    </source>
</evidence>
<sequence length="82" mass="9183">WPAHGTVRTVDEHTTGAFLKRGNSAPESDRVSVIDEENWNRKEAQLVWASVPNEPINDVTTHVPECATSATRFPCKKKIVQQ</sequence>
<evidence type="ECO:0000313" key="2">
    <source>
        <dbReference type="EnsemblMetazoa" id="AMIN014828-PA"/>
    </source>
</evidence>
<organism evidence="2 3">
    <name type="scientific">Anopheles minimus</name>
    <dbReference type="NCBI Taxonomy" id="112268"/>
    <lineage>
        <taxon>Eukaryota</taxon>
        <taxon>Metazoa</taxon>
        <taxon>Ecdysozoa</taxon>
        <taxon>Arthropoda</taxon>
        <taxon>Hexapoda</taxon>
        <taxon>Insecta</taxon>
        <taxon>Pterygota</taxon>
        <taxon>Neoptera</taxon>
        <taxon>Endopterygota</taxon>
        <taxon>Diptera</taxon>
        <taxon>Nematocera</taxon>
        <taxon>Culicoidea</taxon>
        <taxon>Culicidae</taxon>
        <taxon>Anophelinae</taxon>
        <taxon>Anopheles</taxon>
    </lineage>
</organism>
<protein>
    <submittedName>
        <fullName evidence="2">Uncharacterized protein</fullName>
    </submittedName>
</protein>
<dbReference type="AlphaFoldDB" id="A0A182WQA2"/>
<feature type="region of interest" description="Disordered" evidence="1">
    <location>
        <begin position="1"/>
        <end position="31"/>
    </location>
</feature>
<name>A0A182WQA2_9DIPT</name>